<dbReference type="PANTHER" id="PTHR10845">
    <property type="entry name" value="REGULATOR OF G PROTEIN SIGNALING"/>
    <property type="match status" value="1"/>
</dbReference>
<evidence type="ECO:0000313" key="3">
    <source>
        <dbReference type="EMBL" id="CAD8476506.1"/>
    </source>
</evidence>
<dbReference type="EMBL" id="HBEP01008623">
    <property type="protein sequence ID" value="CAD8476506.1"/>
    <property type="molecule type" value="Transcribed_RNA"/>
</dbReference>
<dbReference type="PANTHER" id="PTHR10845:SF192">
    <property type="entry name" value="DOUBLE HIT, ISOFORM B"/>
    <property type="match status" value="1"/>
</dbReference>
<reference evidence="3" key="1">
    <citation type="submission" date="2021-01" db="EMBL/GenBank/DDBJ databases">
        <authorList>
            <person name="Corre E."/>
            <person name="Pelletier E."/>
            <person name="Niang G."/>
            <person name="Scheremetjew M."/>
            <person name="Finn R."/>
            <person name="Kale V."/>
            <person name="Holt S."/>
            <person name="Cochrane G."/>
            <person name="Meng A."/>
            <person name="Brown T."/>
            <person name="Cohen L."/>
        </authorList>
    </citation>
    <scope>NUCLEOTIDE SEQUENCE</scope>
    <source>
        <strain evidence="3">CCMP1374</strain>
    </source>
</reference>
<gene>
    <name evidence="3" type="ORF">PANT1444_LOCUS4790</name>
</gene>
<dbReference type="AlphaFoldDB" id="A0A7S0HEH7"/>
<feature type="domain" description="RGS" evidence="2">
    <location>
        <begin position="77"/>
        <end position="207"/>
    </location>
</feature>
<dbReference type="SMART" id="SM00315">
    <property type="entry name" value="RGS"/>
    <property type="match status" value="1"/>
</dbReference>
<organism evidence="3">
    <name type="scientific">Phaeocystis antarctica</name>
    <dbReference type="NCBI Taxonomy" id="33657"/>
    <lineage>
        <taxon>Eukaryota</taxon>
        <taxon>Haptista</taxon>
        <taxon>Haptophyta</taxon>
        <taxon>Prymnesiophyceae</taxon>
        <taxon>Phaeocystales</taxon>
        <taxon>Phaeocystaceae</taxon>
        <taxon>Phaeocystis</taxon>
    </lineage>
</organism>
<accession>A0A7S0HEH7</accession>
<evidence type="ECO:0000259" key="2">
    <source>
        <dbReference type="PROSITE" id="PS50132"/>
    </source>
</evidence>
<protein>
    <recommendedName>
        <fullName evidence="2">RGS domain-containing protein</fullName>
    </recommendedName>
</protein>
<dbReference type="SUPFAM" id="SSF48097">
    <property type="entry name" value="Regulator of G-protein signaling, RGS"/>
    <property type="match status" value="1"/>
</dbReference>
<dbReference type="PRINTS" id="PR01301">
    <property type="entry name" value="RGSPROTEIN"/>
</dbReference>
<evidence type="ECO:0000256" key="1">
    <source>
        <dbReference type="SAM" id="MobiDB-lite"/>
    </source>
</evidence>
<dbReference type="InterPro" id="IPR036305">
    <property type="entry name" value="RGS_sf"/>
</dbReference>
<dbReference type="PROSITE" id="PS50132">
    <property type="entry name" value="RGS"/>
    <property type="match status" value="1"/>
</dbReference>
<sequence>MSATASPPMGRRRRRSHETVDSALPARAVLPGVRKTILAFTRNKASAGGGSKWEMPPARRGGRATEAIGGNMRHGLTLARVLEDESLRTRFAAFLQGEFSHENLAFHENASAFLVANGATRERRNTGGQTAECRKTTFEEAENVRASMLINHFVKPGAAEEINLPSGMRASLIEAVRSSDEEELVKQMRAAKTEVFKLMERDSFSRFELTLSGDASALPKSSSAPGRLGGFGNNIPMTHSGVSDVMAHLSFPAV</sequence>
<dbReference type="InterPro" id="IPR044926">
    <property type="entry name" value="RGS_subdomain_2"/>
</dbReference>
<dbReference type="InterPro" id="IPR016137">
    <property type="entry name" value="RGS"/>
</dbReference>
<dbReference type="Gene3D" id="1.10.167.10">
    <property type="entry name" value="Regulator of G-protein Signalling 4, domain 2"/>
    <property type="match status" value="1"/>
</dbReference>
<dbReference type="Pfam" id="PF00615">
    <property type="entry name" value="RGS"/>
    <property type="match status" value="1"/>
</dbReference>
<feature type="region of interest" description="Disordered" evidence="1">
    <location>
        <begin position="46"/>
        <end position="66"/>
    </location>
</feature>
<dbReference type="CDD" id="cd07440">
    <property type="entry name" value="RGS"/>
    <property type="match status" value="1"/>
</dbReference>
<feature type="region of interest" description="Disordered" evidence="1">
    <location>
        <begin position="1"/>
        <end position="22"/>
    </location>
</feature>
<name>A0A7S0HEH7_9EUKA</name>
<proteinExistence type="predicted"/>